<dbReference type="Pfam" id="PF05699">
    <property type="entry name" value="Dimer_Tnp_hAT"/>
    <property type="match status" value="1"/>
</dbReference>
<protein>
    <recommendedName>
        <fullName evidence="6">HAT C-terminal dimerisation domain-containing protein</fullName>
    </recommendedName>
</protein>
<dbReference type="GO" id="GO:0046983">
    <property type="term" value="F:protein dimerization activity"/>
    <property type="evidence" value="ECO:0007669"/>
    <property type="project" value="InterPro"/>
</dbReference>
<evidence type="ECO:0000259" key="2">
    <source>
        <dbReference type="Pfam" id="PF05699"/>
    </source>
</evidence>
<feature type="domain" description="HAT C-terminal dimerisation" evidence="2">
    <location>
        <begin position="388"/>
        <end position="451"/>
    </location>
</feature>
<dbReference type="EMBL" id="AGNK02004110">
    <property type="status" value="NOT_ANNOTATED_CDS"/>
    <property type="molecule type" value="Genomic_DNA"/>
</dbReference>
<organism evidence="4 5">
    <name type="scientific">Setaria italica</name>
    <name type="common">Foxtail millet</name>
    <name type="synonym">Panicum italicum</name>
    <dbReference type="NCBI Taxonomy" id="4555"/>
    <lineage>
        <taxon>Eukaryota</taxon>
        <taxon>Viridiplantae</taxon>
        <taxon>Streptophyta</taxon>
        <taxon>Embryophyta</taxon>
        <taxon>Tracheophyta</taxon>
        <taxon>Spermatophyta</taxon>
        <taxon>Magnoliopsida</taxon>
        <taxon>Liliopsida</taxon>
        <taxon>Poales</taxon>
        <taxon>Poaceae</taxon>
        <taxon>PACMAD clade</taxon>
        <taxon>Panicoideae</taxon>
        <taxon>Panicodae</taxon>
        <taxon>Paniceae</taxon>
        <taxon>Cenchrinae</taxon>
        <taxon>Setaria</taxon>
    </lineage>
</organism>
<dbReference type="InterPro" id="IPR008906">
    <property type="entry name" value="HATC_C_dom"/>
</dbReference>
<dbReference type="Pfam" id="PF14372">
    <property type="entry name" value="hAT-like_RNase-H"/>
    <property type="match status" value="1"/>
</dbReference>
<sequence length="498" mass="56664">MNLYEREKDTLLHIIAQASGGLCFSVDHWKSKATGDKYEDDSYVCVTACFVDADWNMQRRVVGFRFLRFPNDAPSVAETIASCFVDLGIDKKVLSITFDNTLDDASVANSLKTLLHEEGKFLYDGELCRVHCCTEILNSAVKAGLELISDVIGKIRHGIHYINYSAERKVKFYQCAKDVLHMDVNTKLCSDIVVYWDLTYKMLGCALYYKDALNHFSSTDETFLAHFHLGDEEWNKLESIEKFLKVLYDINCTFLSKESKTASLYFLGIYKVYRLLDVTKCQENFMSAMVGDIKAKFDKYWSEYSLILACAAVFDPRYKLSIISYCFRKIYGNADAIQHITRVVALLNRLFTEHEKSSCSSSVGTNVLECHTKDDLFDDYSPPKQISELDWYLESPVMDLSVDLDILKFWSGMSKCYPDLASLARVILAIPVSTVATKSAFTMGEKVLNQRIAVSAIEEYCTYDEEEEDEEVEKSLTITTIVLTVVVMNRMSGCILDL</sequence>
<dbReference type="OMA" id="IANEIFM"/>
<dbReference type="InterPro" id="IPR025525">
    <property type="entry name" value="hAT-like_transposase_RNase-H"/>
</dbReference>
<proteinExistence type="predicted"/>
<dbReference type="PANTHER" id="PTHR46481:SF6">
    <property type="entry name" value="ZINC FINGER BED DOMAIN-CONTAINING PROTEIN RICESLEEPER 2-LIKE"/>
    <property type="match status" value="1"/>
</dbReference>
<dbReference type="Gramene" id="KQK96379">
    <property type="protein sequence ID" value="KQK96379"/>
    <property type="gene ID" value="SETIT_012250mg"/>
</dbReference>
<evidence type="ECO:0000313" key="4">
    <source>
        <dbReference type="EnsemblPlants" id="KQK96379"/>
    </source>
</evidence>
<dbReference type="InterPro" id="IPR052035">
    <property type="entry name" value="ZnF_BED_domain_contain"/>
</dbReference>
<dbReference type="HOGENOM" id="CLU_009123_1_2_1"/>
<dbReference type="PANTHER" id="PTHR46481">
    <property type="entry name" value="ZINC FINGER BED DOMAIN-CONTAINING PROTEIN 4"/>
    <property type="match status" value="1"/>
</dbReference>
<reference evidence="4" key="2">
    <citation type="submission" date="2018-08" db="UniProtKB">
        <authorList>
            <consortium name="EnsemblPlants"/>
        </authorList>
    </citation>
    <scope>IDENTIFICATION</scope>
    <source>
        <strain evidence="4">Yugu1</strain>
    </source>
</reference>
<dbReference type="AlphaFoldDB" id="K3YDE5"/>
<dbReference type="SUPFAM" id="SSF53098">
    <property type="entry name" value="Ribonuclease H-like"/>
    <property type="match status" value="1"/>
</dbReference>
<dbReference type="InterPro" id="IPR012337">
    <property type="entry name" value="RNaseH-like_sf"/>
</dbReference>
<accession>K3YDE5</accession>
<dbReference type="eggNOG" id="KOG1121">
    <property type="taxonomic scope" value="Eukaryota"/>
</dbReference>
<evidence type="ECO:0000256" key="1">
    <source>
        <dbReference type="ARBA" id="ARBA00023125"/>
    </source>
</evidence>
<reference evidence="5" key="1">
    <citation type="journal article" date="2012" name="Nat. Biotechnol.">
        <title>Reference genome sequence of the model plant Setaria.</title>
        <authorList>
            <person name="Bennetzen J.L."/>
            <person name="Schmutz J."/>
            <person name="Wang H."/>
            <person name="Percifield R."/>
            <person name="Hawkins J."/>
            <person name="Pontaroli A.C."/>
            <person name="Estep M."/>
            <person name="Feng L."/>
            <person name="Vaughn J.N."/>
            <person name="Grimwood J."/>
            <person name="Jenkins J."/>
            <person name="Barry K."/>
            <person name="Lindquist E."/>
            <person name="Hellsten U."/>
            <person name="Deshpande S."/>
            <person name="Wang X."/>
            <person name="Wu X."/>
            <person name="Mitros T."/>
            <person name="Triplett J."/>
            <person name="Yang X."/>
            <person name="Ye C.Y."/>
            <person name="Mauro-Herrera M."/>
            <person name="Wang L."/>
            <person name="Li P."/>
            <person name="Sharma M."/>
            <person name="Sharma R."/>
            <person name="Ronald P.C."/>
            <person name="Panaud O."/>
            <person name="Kellogg E.A."/>
            <person name="Brutnell T.P."/>
            <person name="Doust A.N."/>
            <person name="Tuskan G.A."/>
            <person name="Rokhsar D."/>
            <person name="Devos K.M."/>
        </authorList>
    </citation>
    <scope>NUCLEOTIDE SEQUENCE [LARGE SCALE GENOMIC DNA]</scope>
    <source>
        <strain evidence="5">cv. Yugu1</strain>
    </source>
</reference>
<dbReference type="STRING" id="4555.K3YDE5"/>
<evidence type="ECO:0000259" key="3">
    <source>
        <dbReference type="Pfam" id="PF14372"/>
    </source>
</evidence>
<keyword evidence="1" id="KW-0238">DNA-binding</keyword>
<feature type="domain" description="hAT-like transposase RNase-H fold" evidence="3">
    <location>
        <begin position="257"/>
        <end position="354"/>
    </location>
</feature>
<keyword evidence="5" id="KW-1185">Reference proteome</keyword>
<evidence type="ECO:0008006" key="6">
    <source>
        <dbReference type="Google" id="ProtNLM"/>
    </source>
</evidence>
<dbReference type="EnsemblPlants" id="KQK96379">
    <property type="protein sequence ID" value="KQK96379"/>
    <property type="gene ID" value="SETIT_012250mg"/>
</dbReference>
<dbReference type="GO" id="GO:0003677">
    <property type="term" value="F:DNA binding"/>
    <property type="evidence" value="ECO:0007669"/>
    <property type="project" value="UniProtKB-KW"/>
</dbReference>
<dbReference type="Proteomes" id="UP000004995">
    <property type="component" value="Unassembled WGS sequence"/>
</dbReference>
<dbReference type="InParanoid" id="K3YDE5"/>
<name>K3YDE5_SETIT</name>
<evidence type="ECO:0000313" key="5">
    <source>
        <dbReference type="Proteomes" id="UP000004995"/>
    </source>
</evidence>